<protein>
    <submittedName>
        <fullName evidence="1">Uncharacterized protein</fullName>
    </submittedName>
</protein>
<evidence type="ECO:0000313" key="1">
    <source>
        <dbReference type="EMBL" id="RKP30582.1"/>
    </source>
</evidence>
<proteinExistence type="predicted"/>
<dbReference type="EMBL" id="ML004456">
    <property type="protein sequence ID" value="RKP30582.1"/>
    <property type="molecule type" value="Genomic_DNA"/>
</dbReference>
<accession>A0A4P9ZDV7</accession>
<dbReference type="Proteomes" id="UP000268321">
    <property type="component" value="Unassembled WGS sequence"/>
</dbReference>
<organism evidence="1 2">
    <name type="scientific">Metschnikowia bicuspidata</name>
    <dbReference type="NCBI Taxonomy" id="27322"/>
    <lineage>
        <taxon>Eukaryota</taxon>
        <taxon>Fungi</taxon>
        <taxon>Dikarya</taxon>
        <taxon>Ascomycota</taxon>
        <taxon>Saccharomycotina</taxon>
        <taxon>Pichiomycetes</taxon>
        <taxon>Metschnikowiaceae</taxon>
        <taxon>Metschnikowia</taxon>
    </lineage>
</organism>
<gene>
    <name evidence="1" type="ORF">METBISCDRAFT_23221</name>
</gene>
<sequence>MSRSKKVPDQSSSLPGVLSEDDYNIPFIKVIEWVKRSWDSISQEKNFLSWKKTVIVNFKNQWPASDRKVSEDARMLLSTLMSSLLTFNPQKSFEKLKEIMNYLNAVITWDIDDLIGLANERSTISLNYISIDEIIGSCMLGSHYEEHEPMYMEENLTAPIETSPNAWFGAQSHSLVTSSSVPRLIINTGASSKQTSGIETELNLKSATPLNLSLAFLPCSTILPTKNALPLLNEQDMKFPSKTFEDYSSVNPNAISINALLPPPRQSVNICLLVGYSPLVPGKEVPPPVLALPLMYLSGYRKHRINGPD</sequence>
<reference evidence="2" key="1">
    <citation type="journal article" date="2018" name="Nat. Microbiol.">
        <title>Leveraging single-cell genomics to expand the fungal tree of life.</title>
        <authorList>
            <person name="Ahrendt S.R."/>
            <person name="Quandt C.A."/>
            <person name="Ciobanu D."/>
            <person name="Clum A."/>
            <person name="Salamov A."/>
            <person name="Andreopoulos B."/>
            <person name="Cheng J.F."/>
            <person name="Woyke T."/>
            <person name="Pelin A."/>
            <person name="Henrissat B."/>
            <person name="Reynolds N.K."/>
            <person name="Benny G.L."/>
            <person name="Smith M.E."/>
            <person name="James T.Y."/>
            <person name="Grigoriev I.V."/>
        </authorList>
    </citation>
    <scope>NUCLEOTIDE SEQUENCE [LARGE SCALE GENOMIC DNA]</scope>
    <source>
        <strain evidence="2">Baker2002</strain>
    </source>
</reference>
<keyword evidence="2" id="KW-1185">Reference proteome</keyword>
<evidence type="ECO:0000313" key="2">
    <source>
        <dbReference type="Proteomes" id="UP000268321"/>
    </source>
</evidence>
<dbReference type="OrthoDB" id="125347at2759"/>
<name>A0A4P9ZDV7_9ASCO</name>
<dbReference type="AlphaFoldDB" id="A0A4P9ZDV7"/>